<dbReference type="OMA" id="ITESKVW"/>
<sequence>MATPIDHLVTYTKGLGLGGLGGCEHAFSKSNTLAASTRYASIFHRQQGITTYLEHNNTSEVYQNLSTCPFYNYKQTLDILTTGPTNVIDEGIFEGWLKEEKEYMQSLHKEPEEKILQMECWQNLIQLQASEDDLITESKVWMPIGF</sequence>
<gene>
    <name evidence="1" type="ORF">SERLA73DRAFT_149250</name>
</gene>
<proteinExistence type="predicted"/>
<name>F8PH36_SERL3</name>
<evidence type="ECO:0000313" key="2">
    <source>
        <dbReference type="Proteomes" id="UP000008063"/>
    </source>
</evidence>
<organism evidence="2">
    <name type="scientific">Serpula lacrymans var. lacrymans (strain S7.3)</name>
    <name type="common">Dry rot fungus</name>
    <dbReference type="NCBI Taxonomy" id="936435"/>
    <lineage>
        <taxon>Eukaryota</taxon>
        <taxon>Fungi</taxon>
        <taxon>Dikarya</taxon>
        <taxon>Basidiomycota</taxon>
        <taxon>Agaricomycotina</taxon>
        <taxon>Agaricomycetes</taxon>
        <taxon>Agaricomycetidae</taxon>
        <taxon>Boletales</taxon>
        <taxon>Coniophorineae</taxon>
        <taxon>Serpulaceae</taxon>
        <taxon>Serpula</taxon>
    </lineage>
</organism>
<dbReference type="HOGENOM" id="CLU_095758_1_0_1"/>
<accession>F8PH36</accession>
<dbReference type="Proteomes" id="UP000008063">
    <property type="component" value="Unassembled WGS sequence"/>
</dbReference>
<dbReference type="InParanoid" id="F8PH36"/>
<protein>
    <submittedName>
        <fullName evidence="1">Uncharacterized protein</fullName>
    </submittedName>
</protein>
<dbReference type="InterPro" id="IPR040521">
    <property type="entry name" value="KDZ"/>
</dbReference>
<dbReference type="OrthoDB" id="3246730at2759"/>
<reference evidence="2" key="1">
    <citation type="journal article" date="2011" name="Science">
        <title>The plant cell wall-decomposing machinery underlies the functional diversity of forest fungi.</title>
        <authorList>
            <person name="Eastwood D.C."/>
            <person name="Floudas D."/>
            <person name="Binder M."/>
            <person name="Majcherczyk A."/>
            <person name="Schneider P."/>
            <person name="Aerts A."/>
            <person name="Asiegbu F.O."/>
            <person name="Baker S.E."/>
            <person name="Barry K."/>
            <person name="Bendiksby M."/>
            <person name="Blumentritt M."/>
            <person name="Coutinho P.M."/>
            <person name="Cullen D."/>
            <person name="de Vries R.P."/>
            <person name="Gathman A."/>
            <person name="Goodell B."/>
            <person name="Henrissat B."/>
            <person name="Ihrmark K."/>
            <person name="Kauserud H."/>
            <person name="Kohler A."/>
            <person name="LaButti K."/>
            <person name="Lapidus A."/>
            <person name="Lavin J.L."/>
            <person name="Lee Y.-H."/>
            <person name="Lindquist E."/>
            <person name="Lilly W."/>
            <person name="Lucas S."/>
            <person name="Morin E."/>
            <person name="Murat C."/>
            <person name="Oguiza J.A."/>
            <person name="Park J."/>
            <person name="Pisabarro A.G."/>
            <person name="Riley R."/>
            <person name="Rosling A."/>
            <person name="Salamov A."/>
            <person name="Schmidt O."/>
            <person name="Schmutz J."/>
            <person name="Skrede I."/>
            <person name="Stenlid J."/>
            <person name="Wiebenga A."/>
            <person name="Xie X."/>
            <person name="Kuees U."/>
            <person name="Hibbett D.S."/>
            <person name="Hoffmeister D."/>
            <person name="Hoegberg N."/>
            <person name="Martin F."/>
            <person name="Grigoriev I.V."/>
            <person name="Watkinson S.C."/>
        </authorList>
    </citation>
    <scope>NUCLEOTIDE SEQUENCE [LARGE SCALE GENOMIC DNA]</scope>
    <source>
        <strain evidence="2">strain S7.3</strain>
    </source>
</reference>
<dbReference type="Pfam" id="PF18758">
    <property type="entry name" value="KDZ"/>
    <property type="match status" value="1"/>
</dbReference>
<keyword evidence="2" id="KW-1185">Reference proteome</keyword>
<dbReference type="AlphaFoldDB" id="F8PH36"/>
<evidence type="ECO:0000313" key="1">
    <source>
        <dbReference type="EMBL" id="EGO04932.1"/>
    </source>
</evidence>
<dbReference type="EMBL" id="GL945474">
    <property type="protein sequence ID" value="EGO04932.1"/>
    <property type="molecule type" value="Genomic_DNA"/>
</dbReference>